<evidence type="ECO:0000313" key="3">
    <source>
        <dbReference type="Proteomes" id="UP000064967"/>
    </source>
</evidence>
<organism evidence="2 3">
    <name type="scientific">Labilithrix luteola</name>
    <dbReference type="NCBI Taxonomy" id="1391654"/>
    <lineage>
        <taxon>Bacteria</taxon>
        <taxon>Pseudomonadati</taxon>
        <taxon>Myxococcota</taxon>
        <taxon>Polyangia</taxon>
        <taxon>Polyangiales</taxon>
        <taxon>Labilitrichaceae</taxon>
        <taxon>Labilithrix</taxon>
    </lineage>
</organism>
<dbReference type="EMBL" id="CP012333">
    <property type="protein sequence ID" value="AKV04203.1"/>
    <property type="molecule type" value="Genomic_DNA"/>
</dbReference>
<dbReference type="AlphaFoldDB" id="A0A0K1QER1"/>
<protein>
    <submittedName>
        <fullName evidence="2">Uncharacterized protein</fullName>
    </submittedName>
</protein>
<evidence type="ECO:0000313" key="2">
    <source>
        <dbReference type="EMBL" id="AKV04203.1"/>
    </source>
</evidence>
<keyword evidence="1" id="KW-1133">Transmembrane helix</keyword>
<name>A0A0K1QER1_9BACT</name>
<feature type="transmembrane region" description="Helical" evidence="1">
    <location>
        <begin position="155"/>
        <end position="177"/>
    </location>
</feature>
<keyword evidence="1" id="KW-0812">Transmembrane</keyword>
<evidence type="ECO:0000256" key="1">
    <source>
        <dbReference type="SAM" id="Phobius"/>
    </source>
</evidence>
<keyword evidence="3" id="KW-1185">Reference proteome</keyword>
<accession>A0A0K1QER1</accession>
<dbReference type="Proteomes" id="UP000064967">
    <property type="component" value="Chromosome"/>
</dbReference>
<reference evidence="2 3" key="1">
    <citation type="submission" date="2015-08" db="EMBL/GenBank/DDBJ databases">
        <authorList>
            <person name="Babu N.S."/>
            <person name="Beckwith C.J."/>
            <person name="Beseler K.G."/>
            <person name="Brison A."/>
            <person name="Carone J.V."/>
            <person name="Caskin T.P."/>
            <person name="Diamond M."/>
            <person name="Durham M.E."/>
            <person name="Foxe J.M."/>
            <person name="Go M."/>
            <person name="Henderson B.A."/>
            <person name="Jones I.B."/>
            <person name="McGettigan J.A."/>
            <person name="Micheletti S.J."/>
            <person name="Nasrallah M.E."/>
            <person name="Ortiz D."/>
            <person name="Piller C.R."/>
            <person name="Privatt S.R."/>
            <person name="Schneider S.L."/>
            <person name="Sharp S."/>
            <person name="Smith T.C."/>
            <person name="Stanton J.D."/>
            <person name="Ullery H.E."/>
            <person name="Wilson R.J."/>
            <person name="Serrano M.G."/>
            <person name="Buck G."/>
            <person name="Lee V."/>
            <person name="Wang Y."/>
            <person name="Carvalho R."/>
            <person name="Voegtly L."/>
            <person name="Shi R."/>
            <person name="Duckworth R."/>
            <person name="Johnson A."/>
            <person name="Loviza R."/>
            <person name="Walstead R."/>
            <person name="Shah Z."/>
            <person name="Kiflezghi M."/>
            <person name="Wade K."/>
            <person name="Ball S.L."/>
            <person name="Bradley K.W."/>
            <person name="Asai D.J."/>
            <person name="Bowman C.A."/>
            <person name="Russell D.A."/>
            <person name="Pope W.H."/>
            <person name="Jacobs-Sera D."/>
            <person name="Hendrix R.W."/>
            <person name="Hatfull G.F."/>
        </authorList>
    </citation>
    <scope>NUCLEOTIDE SEQUENCE [LARGE SCALE GENOMIC DNA]</scope>
    <source>
        <strain evidence="2 3">DSM 27648</strain>
    </source>
</reference>
<proteinExistence type="predicted"/>
<dbReference type="RefSeq" id="WP_146654849.1">
    <property type="nucleotide sequence ID" value="NZ_CP012333.1"/>
</dbReference>
<sequence>MKANLLTQYSAHANTIADTYRAAFRETKVGDYTVEMTAPEGSTKGGLLALQHLTLRPPSGMSLVVGVIHAGDKRADVRSYESVKAMHEERFKRPLPFDAAAYAAFAEKSRAILSAFGLAVTVVEAPKAAAVHPRAEDAADESGMRRIASSGNGRTIAIVAAAVVGLAVLALLARAIWNLSQ</sequence>
<dbReference type="KEGG" id="llu:AKJ09_10866"/>
<keyword evidence="1" id="KW-0472">Membrane</keyword>
<gene>
    <name evidence="2" type="ORF">AKJ09_10866</name>
</gene>